<dbReference type="SUPFAM" id="SSF51445">
    <property type="entry name" value="(Trans)glycosidases"/>
    <property type="match status" value="1"/>
</dbReference>
<dbReference type="Proteomes" id="UP000585638">
    <property type="component" value="Unassembled WGS sequence"/>
</dbReference>
<dbReference type="Gene3D" id="3.20.20.80">
    <property type="entry name" value="Glycosidases"/>
    <property type="match status" value="1"/>
</dbReference>
<accession>A0A7W9KRC5</accession>
<evidence type="ECO:0000259" key="1">
    <source>
        <dbReference type="Pfam" id="PF08924"/>
    </source>
</evidence>
<proteinExistence type="predicted"/>
<dbReference type="AlphaFoldDB" id="A0A7W9KRC5"/>
<sequence>MRYLDNGLSGRANLTAAEAADLRAAGVAVALVWERKLLNQPDRATEGRAAGVADARAAVAQADACGLAGWPIYMAIDFDIPDYAPGSSDPRAKLGPCGEYLAGAMSVLGRGRTGVYGGFYAVSRALDSGLATYGWQTAAWSGGQVDPRIHLFQRVGAITVDGVECDVNEARKSDFGQQDGAGAPGGNDMAVFLKNVDVPGLYATQDGPLVNGVREEVGAATLKAWPGASCEIGLSDEEFTDRVNKSKAIEGLAAAIEGLPARLAKAMPVGTGSLSAAQLADAVASGVRAALDGMSQTTVLHEKTSAN</sequence>
<evidence type="ECO:0000313" key="3">
    <source>
        <dbReference type="Proteomes" id="UP000585638"/>
    </source>
</evidence>
<reference evidence="2 3" key="1">
    <citation type="submission" date="2020-08" db="EMBL/GenBank/DDBJ databases">
        <title>Sequencing the genomes of 1000 actinobacteria strains.</title>
        <authorList>
            <person name="Klenk H.-P."/>
        </authorList>
    </citation>
    <scope>NUCLEOTIDE SEQUENCE [LARGE SCALE GENOMIC DNA]</scope>
    <source>
        <strain evidence="2 3">DSM 43851</strain>
    </source>
</reference>
<protein>
    <recommendedName>
        <fullName evidence="1">Rv2525c-like glycoside hydrolase-like domain-containing protein</fullName>
    </recommendedName>
</protein>
<feature type="domain" description="Rv2525c-like glycoside hydrolase-like" evidence="1">
    <location>
        <begin position="2"/>
        <end position="144"/>
    </location>
</feature>
<dbReference type="InterPro" id="IPR015020">
    <property type="entry name" value="Rv2525c-like_Glyco_Hydro-like"/>
</dbReference>
<evidence type="ECO:0000313" key="2">
    <source>
        <dbReference type="EMBL" id="MBB5897284.1"/>
    </source>
</evidence>
<dbReference type="InterPro" id="IPR017853">
    <property type="entry name" value="GH"/>
</dbReference>
<organism evidence="2 3">
    <name type="scientific">Kutzneria kofuensis</name>
    <dbReference type="NCBI Taxonomy" id="103725"/>
    <lineage>
        <taxon>Bacteria</taxon>
        <taxon>Bacillati</taxon>
        <taxon>Actinomycetota</taxon>
        <taxon>Actinomycetes</taxon>
        <taxon>Pseudonocardiales</taxon>
        <taxon>Pseudonocardiaceae</taxon>
        <taxon>Kutzneria</taxon>
    </lineage>
</organism>
<dbReference type="EMBL" id="JACHIR010000002">
    <property type="protein sequence ID" value="MBB5897284.1"/>
    <property type="molecule type" value="Genomic_DNA"/>
</dbReference>
<dbReference type="Pfam" id="PF08924">
    <property type="entry name" value="Rv2525c_GlyHyd-like"/>
    <property type="match status" value="1"/>
</dbReference>
<keyword evidence="3" id="KW-1185">Reference proteome</keyword>
<gene>
    <name evidence="2" type="ORF">BJ998_008543</name>
</gene>
<name>A0A7W9KRC5_9PSEU</name>
<comment type="caution">
    <text evidence="2">The sequence shown here is derived from an EMBL/GenBank/DDBJ whole genome shotgun (WGS) entry which is preliminary data.</text>
</comment>